<proteinExistence type="predicted"/>
<evidence type="ECO:0000256" key="1">
    <source>
        <dbReference type="ARBA" id="ARBA00022723"/>
    </source>
</evidence>
<evidence type="ECO:0000313" key="7">
    <source>
        <dbReference type="Proteomes" id="UP000076871"/>
    </source>
</evidence>
<keyword evidence="3" id="KW-0862">Zinc</keyword>
<accession>A0A165GBP6</accession>
<dbReference type="OrthoDB" id="432970at2759"/>
<evidence type="ECO:0000259" key="5">
    <source>
        <dbReference type="PROSITE" id="PS50865"/>
    </source>
</evidence>
<reference evidence="6 7" key="1">
    <citation type="journal article" date="2016" name="Mol. Biol. Evol.">
        <title>Comparative Genomics of Early-Diverging Mushroom-Forming Fungi Provides Insights into the Origins of Lignocellulose Decay Capabilities.</title>
        <authorList>
            <person name="Nagy L.G."/>
            <person name="Riley R."/>
            <person name="Tritt A."/>
            <person name="Adam C."/>
            <person name="Daum C."/>
            <person name="Floudas D."/>
            <person name="Sun H."/>
            <person name="Yadav J.S."/>
            <person name="Pangilinan J."/>
            <person name="Larsson K.H."/>
            <person name="Matsuura K."/>
            <person name="Barry K."/>
            <person name="Labutti K."/>
            <person name="Kuo R."/>
            <person name="Ohm R.A."/>
            <person name="Bhattacharya S.S."/>
            <person name="Shirouzu T."/>
            <person name="Yoshinaga Y."/>
            <person name="Martin F.M."/>
            <person name="Grigoriev I.V."/>
            <person name="Hibbett D.S."/>
        </authorList>
    </citation>
    <scope>NUCLEOTIDE SEQUENCE [LARGE SCALE GENOMIC DNA]</scope>
    <source>
        <strain evidence="6 7">93-53</strain>
    </source>
</reference>
<dbReference type="InParanoid" id="A0A165GBP6"/>
<dbReference type="Proteomes" id="UP000076871">
    <property type="component" value="Unassembled WGS sequence"/>
</dbReference>
<keyword evidence="1" id="KW-0479">Metal-binding</keyword>
<dbReference type="EMBL" id="KV427610">
    <property type="protein sequence ID" value="KZT10122.1"/>
    <property type="molecule type" value="Genomic_DNA"/>
</dbReference>
<gene>
    <name evidence="6" type="ORF">LAESUDRAFT_756316</name>
</gene>
<evidence type="ECO:0000256" key="4">
    <source>
        <dbReference type="PROSITE-ProRule" id="PRU00134"/>
    </source>
</evidence>
<dbReference type="AlphaFoldDB" id="A0A165GBP6"/>
<sequence>MSLYGAGSKPLPIRKEMMECYHCAKSLRKAGKLMQCGRCKWDLYCSKQCQRNAWPAHKKACDNVARMDDLNAERMHSLVLFKRRHLPTVTVLGPSVLEIYEMPIVTKTAALLLCLDSHPERRRKVSYSVTDICLFGLDKLPETVLHPEEVRAKLASADEKFKATGHGGAFLAIMWCRKLGLTQLEILAYMKDKFPPLSLMPGTRAERKQLLMDVINSDQVF</sequence>
<name>A0A165GBP6_9APHY</name>
<dbReference type="Pfam" id="PF01753">
    <property type="entry name" value="zf-MYND"/>
    <property type="match status" value="1"/>
</dbReference>
<dbReference type="GeneID" id="63829177"/>
<organism evidence="6 7">
    <name type="scientific">Laetiporus sulphureus 93-53</name>
    <dbReference type="NCBI Taxonomy" id="1314785"/>
    <lineage>
        <taxon>Eukaryota</taxon>
        <taxon>Fungi</taxon>
        <taxon>Dikarya</taxon>
        <taxon>Basidiomycota</taxon>
        <taxon>Agaricomycotina</taxon>
        <taxon>Agaricomycetes</taxon>
        <taxon>Polyporales</taxon>
        <taxon>Laetiporus</taxon>
    </lineage>
</organism>
<dbReference type="PROSITE" id="PS01360">
    <property type="entry name" value="ZF_MYND_1"/>
    <property type="match status" value="1"/>
</dbReference>
<dbReference type="SUPFAM" id="SSF144232">
    <property type="entry name" value="HIT/MYND zinc finger-like"/>
    <property type="match status" value="1"/>
</dbReference>
<evidence type="ECO:0000313" key="6">
    <source>
        <dbReference type="EMBL" id="KZT10122.1"/>
    </source>
</evidence>
<dbReference type="InterPro" id="IPR002893">
    <property type="entry name" value="Znf_MYND"/>
</dbReference>
<feature type="domain" description="MYND-type" evidence="5">
    <location>
        <begin position="20"/>
        <end position="61"/>
    </location>
</feature>
<evidence type="ECO:0000256" key="3">
    <source>
        <dbReference type="ARBA" id="ARBA00022833"/>
    </source>
</evidence>
<keyword evidence="7" id="KW-1185">Reference proteome</keyword>
<keyword evidence="2 4" id="KW-0863">Zinc-finger</keyword>
<dbReference type="PROSITE" id="PS50865">
    <property type="entry name" value="ZF_MYND_2"/>
    <property type="match status" value="1"/>
</dbReference>
<dbReference type="GO" id="GO:0008270">
    <property type="term" value="F:zinc ion binding"/>
    <property type="evidence" value="ECO:0007669"/>
    <property type="project" value="UniProtKB-KW"/>
</dbReference>
<dbReference type="Gene3D" id="6.10.140.2220">
    <property type="match status" value="1"/>
</dbReference>
<protein>
    <recommendedName>
        <fullName evidence="5">MYND-type domain-containing protein</fullName>
    </recommendedName>
</protein>
<dbReference type="RefSeq" id="XP_040767862.1">
    <property type="nucleotide sequence ID" value="XM_040912149.1"/>
</dbReference>
<dbReference type="STRING" id="1314785.A0A165GBP6"/>
<evidence type="ECO:0000256" key="2">
    <source>
        <dbReference type="ARBA" id="ARBA00022771"/>
    </source>
</evidence>